<evidence type="ECO:0000313" key="2">
    <source>
        <dbReference type="EMBL" id="CCU76502.1"/>
    </source>
</evidence>
<gene>
    <name evidence="2" type="ORF">BGHDH14_bgh02595</name>
</gene>
<keyword evidence="3" id="KW-1185">Reference proteome</keyword>
<name>N1JF16_BLUG1</name>
<feature type="compositionally biased region" description="Low complexity" evidence="1">
    <location>
        <begin position="62"/>
        <end position="75"/>
    </location>
</feature>
<sequence length="127" mass="13098">MGQAVSKGKEKALPTVTVPDTDMIRSVEIVEDSPQPSSIPHGTGESSKPPPTASKLSEKAAPKAAPSKESQPKAATQTECPPELRPIVEAEERRAAETAANLALCSAAITGVEATLLPLTNGTIDNS</sequence>
<dbReference type="AlphaFoldDB" id="N1JF16"/>
<evidence type="ECO:0000313" key="3">
    <source>
        <dbReference type="Proteomes" id="UP000015441"/>
    </source>
</evidence>
<proteinExistence type="predicted"/>
<dbReference type="EMBL" id="CAUH01002647">
    <property type="protein sequence ID" value="CCU76502.1"/>
    <property type="molecule type" value="Genomic_DNA"/>
</dbReference>
<reference evidence="2 3" key="1">
    <citation type="journal article" date="2010" name="Science">
        <title>Genome expansion and gene loss in powdery mildew fungi reveal tradeoffs in extreme parasitism.</title>
        <authorList>
            <person name="Spanu P.D."/>
            <person name="Abbott J.C."/>
            <person name="Amselem J."/>
            <person name="Burgis T.A."/>
            <person name="Soanes D.M."/>
            <person name="Stueber K."/>
            <person name="Ver Loren van Themaat E."/>
            <person name="Brown J.K.M."/>
            <person name="Butcher S.A."/>
            <person name="Gurr S.J."/>
            <person name="Lebrun M.-H."/>
            <person name="Ridout C.J."/>
            <person name="Schulze-Lefert P."/>
            <person name="Talbot N.J."/>
            <person name="Ahmadinejad N."/>
            <person name="Ametz C."/>
            <person name="Barton G.R."/>
            <person name="Benjdia M."/>
            <person name="Bidzinski P."/>
            <person name="Bindschedler L.V."/>
            <person name="Both M."/>
            <person name="Brewer M.T."/>
            <person name="Cadle-Davidson L."/>
            <person name="Cadle-Davidson M.M."/>
            <person name="Collemare J."/>
            <person name="Cramer R."/>
            <person name="Frenkel O."/>
            <person name="Godfrey D."/>
            <person name="Harriman J."/>
            <person name="Hoede C."/>
            <person name="King B.C."/>
            <person name="Klages S."/>
            <person name="Kleemann J."/>
            <person name="Knoll D."/>
            <person name="Koti P.S."/>
            <person name="Kreplak J."/>
            <person name="Lopez-Ruiz F.J."/>
            <person name="Lu X."/>
            <person name="Maekawa T."/>
            <person name="Mahanil S."/>
            <person name="Micali C."/>
            <person name="Milgroom M.G."/>
            <person name="Montana G."/>
            <person name="Noir S."/>
            <person name="O'Connell R.J."/>
            <person name="Oberhaensli S."/>
            <person name="Parlange F."/>
            <person name="Pedersen C."/>
            <person name="Quesneville H."/>
            <person name="Reinhardt R."/>
            <person name="Rott M."/>
            <person name="Sacristan S."/>
            <person name="Schmidt S.M."/>
            <person name="Schoen M."/>
            <person name="Skamnioti P."/>
            <person name="Sommer H."/>
            <person name="Stephens A."/>
            <person name="Takahara H."/>
            <person name="Thordal-Christensen H."/>
            <person name="Vigouroux M."/>
            <person name="Wessling R."/>
            <person name="Wicker T."/>
            <person name="Panstruga R."/>
        </authorList>
    </citation>
    <scope>NUCLEOTIDE SEQUENCE [LARGE SCALE GENOMIC DNA]</scope>
    <source>
        <strain evidence="2">DH14</strain>
    </source>
</reference>
<dbReference type="Proteomes" id="UP000015441">
    <property type="component" value="Unassembled WGS sequence"/>
</dbReference>
<dbReference type="HOGENOM" id="CLU_018153_8_3_1"/>
<comment type="caution">
    <text evidence="2">The sequence shown here is derived from an EMBL/GenBank/DDBJ whole genome shotgun (WGS) entry which is preliminary data.</text>
</comment>
<organism evidence="2 3">
    <name type="scientific">Blumeria graminis f. sp. hordei (strain DH14)</name>
    <name type="common">Barley powdery mildew</name>
    <name type="synonym">Oidium monilioides f. sp. hordei</name>
    <dbReference type="NCBI Taxonomy" id="546991"/>
    <lineage>
        <taxon>Eukaryota</taxon>
        <taxon>Fungi</taxon>
        <taxon>Dikarya</taxon>
        <taxon>Ascomycota</taxon>
        <taxon>Pezizomycotina</taxon>
        <taxon>Leotiomycetes</taxon>
        <taxon>Erysiphales</taxon>
        <taxon>Erysiphaceae</taxon>
        <taxon>Blumeria</taxon>
        <taxon>Blumeria hordei</taxon>
    </lineage>
</organism>
<evidence type="ECO:0000256" key="1">
    <source>
        <dbReference type="SAM" id="MobiDB-lite"/>
    </source>
</evidence>
<dbReference type="InParanoid" id="N1JF16"/>
<feature type="compositionally biased region" description="Polar residues" evidence="1">
    <location>
        <begin position="34"/>
        <end position="46"/>
    </location>
</feature>
<protein>
    <submittedName>
        <fullName evidence="2">Putative effector protein</fullName>
    </submittedName>
</protein>
<accession>N1JF16</accession>
<feature type="region of interest" description="Disordered" evidence="1">
    <location>
        <begin position="1"/>
        <end position="90"/>
    </location>
</feature>